<dbReference type="InterPro" id="IPR036249">
    <property type="entry name" value="Thioredoxin-like_sf"/>
</dbReference>
<comment type="caution">
    <text evidence="1">The sequence shown here is derived from an EMBL/GenBank/DDBJ whole genome shotgun (WGS) entry which is preliminary data.</text>
</comment>
<dbReference type="PIRSF" id="PIRSF035042">
    <property type="entry name" value="UCP035042_thirdx"/>
    <property type="match status" value="1"/>
</dbReference>
<dbReference type="InterPro" id="IPR010350">
    <property type="entry name" value="Aim32/Apd1-like_bac"/>
</dbReference>
<name>A0A4Q5J0X6_9ACTN</name>
<dbReference type="OrthoDB" id="3399139at2"/>
<accession>A0A4Q5J0X6</accession>
<dbReference type="EMBL" id="SDPU01000022">
    <property type="protein sequence ID" value="RYU11943.1"/>
    <property type="molecule type" value="Genomic_DNA"/>
</dbReference>
<dbReference type="AlphaFoldDB" id="A0A4Q5J0X6"/>
<proteinExistence type="predicted"/>
<dbReference type="SUPFAM" id="SSF52833">
    <property type="entry name" value="Thioredoxin-like"/>
    <property type="match status" value="1"/>
</dbReference>
<sequence length="313" mass="32969">MTGSSCSADSALVGEQLAGSAPQALGWVALEQSGPWGAKAFTASHLDPELGRAIEAVAAEHDVRPVLVRRPGRHADEHVDHDHDARRLLVAHTRPGATWLLSGTIAAPEDVLALDWAAVRDGDQEAVRRSLPSLVPVDRAQLLVCTNGTRDVCCAVEGRPVAIGAAAAHTGRVWEVTHTSGHRFAPTAVLLPAGTLHGRLDVDGASALLAAADRGETVVSGSRGRSTWSGPAQVAELLVREATAEVSLDALAVPACETDGDQAWTATVTHADGRRWQVRVVSEPTDVERRESCLKGPVGLRRWTAAVTESALR</sequence>
<dbReference type="RefSeq" id="WP_129987531.1">
    <property type="nucleotide sequence ID" value="NZ_SDPU01000022.1"/>
</dbReference>
<evidence type="ECO:0000313" key="2">
    <source>
        <dbReference type="Proteomes" id="UP000291189"/>
    </source>
</evidence>
<dbReference type="InterPro" id="IPR009737">
    <property type="entry name" value="Aim32/Apd1-like"/>
</dbReference>
<dbReference type="Pfam" id="PF06999">
    <property type="entry name" value="Suc_Fer-like"/>
    <property type="match status" value="1"/>
</dbReference>
<organism evidence="1 2">
    <name type="scientific">Nocardioides iriomotensis</name>
    <dbReference type="NCBI Taxonomy" id="715784"/>
    <lineage>
        <taxon>Bacteria</taxon>
        <taxon>Bacillati</taxon>
        <taxon>Actinomycetota</taxon>
        <taxon>Actinomycetes</taxon>
        <taxon>Propionibacteriales</taxon>
        <taxon>Nocardioidaceae</taxon>
        <taxon>Nocardioides</taxon>
    </lineage>
</organism>
<reference evidence="1 2" key="1">
    <citation type="submission" date="2019-01" db="EMBL/GenBank/DDBJ databases">
        <title>Nocardioides guangzhouensis sp. nov., an actinobacterium isolated from soil.</title>
        <authorList>
            <person name="Fu Y."/>
            <person name="Cai Y."/>
            <person name="Lin Z."/>
            <person name="Chen P."/>
        </authorList>
    </citation>
    <scope>NUCLEOTIDE SEQUENCE [LARGE SCALE GENOMIC DNA]</scope>
    <source>
        <strain evidence="1 2">NBRC 105384</strain>
    </source>
</reference>
<gene>
    <name evidence="1" type="ORF">ETU37_11840</name>
</gene>
<keyword evidence="2" id="KW-1185">Reference proteome</keyword>
<dbReference type="Proteomes" id="UP000291189">
    <property type="component" value="Unassembled WGS sequence"/>
</dbReference>
<evidence type="ECO:0000313" key="1">
    <source>
        <dbReference type="EMBL" id="RYU11943.1"/>
    </source>
</evidence>
<protein>
    <submittedName>
        <fullName evidence="1">Sucrase ferredoxin</fullName>
    </submittedName>
</protein>